<dbReference type="Pfam" id="PF13487">
    <property type="entry name" value="HD_5"/>
    <property type="match status" value="1"/>
</dbReference>
<dbReference type="InterPro" id="IPR003607">
    <property type="entry name" value="HD/PDEase_dom"/>
</dbReference>
<dbReference type="Gene3D" id="1.10.3210.10">
    <property type="entry name" value="Hypothetical protein af1432"/>
    <property type="match status" value="1"/>
</dbReference>
<dbReference type="PANTHER" id="PTHR43155">
    <property type="entry name" value="CYCLIC DI-GMP PHOSPHODIESTERASE PA4108-RELATED"/>
    <property type="match status" value="1"/>
</dbReference>
<keyword evidence="2" id="KW-0378">Hydrolase</keyword>
<proteinExistence type="predicted"/>
<dbReference type="SMART" id="SM00471">
    <property type="entry name" value="HDc"/>
    <property type="match status" value="1"/>
</dbReference>
<dbReference type="InterPro" id="IPR006675">
    <property type="entry name" value="HDIG_dom"/>
</dbReference>
<dbReference type="InterPro" id="IPR037522">
    <property type="entry name" value="HD_GYP_dom"/>
</dbReference>
<dbReference type="EC" id="3.1.4.-" evidence="2"/>
<dbReference type="GO" id="GO:0016787">
    <property type="term" value="F:hydrolase activity"/>
    <property type="evidence" value="ECO:0007669"/>
    <property type="project" value="UniProtKB-KW"/>
</dbReference>
<name>A0ABW4SGC0_9BACL</name>
<protein>
    <submittedName>
        <fullName evidence="2">HD-GYP domain-containing protein</fullName>
        <ecNumber evidence="2">3.1.4.-</ecNumber>
    </submittedName>
</protein>
<gene>
    <name evidence="2" type="ORF">ACFSFY_05980</name>
</gene>
<evidence type="ECO:0000259" key="1">
    <source>
        <dbReference type="PROSITE" id="PS51832"/>
    </source>
</evidence>
<dbReference type="RefSeq" id="WP_381536271.1">
    <property type="nucleotide sequence ID" value="NZ_JBHUGI010000014.1"/>
</dbReference>
<accession>A0ABW4SGC0</accession>
<dbReference type="CDD" id="cd00077">
    <property type="entry name" value="HDc"/>
    <property type="match status" value="1"/>
</dbReference>
<sequence>MNMSKDASYSDLERNGYPFLRLGYADVSLLGRWNGLSNALYSLHKGAVFRVQYNLNSTEKTFETYTLLDGIVELEYEDARRVLGIGETIDAADYEKIITFHGVTKAEVLIKMTAEQFEPGFFETRILQKEADAIEALDGYTYMHCNRIKDYSIEVWSHLGLPKERLSILRWGAYFHDIGKRVVPLEILNKPGKLTTEEWNIMKAHTIDGAKIMRNHPVEWLKDAAFIVEQHHERYDGKGYPYGLKKDEISLESSIVAVVDAFDAMTTDRVYKAAIPILDAVRELVDGKGTQFNPEIVDAFLAVLKKKQYKWK</sequence>
<reference evidence="3" key="1">
    <citation type="journal article" date="2019" name="Int. J. Syst. Evol. Microbiol.">
        <title>The Global Catalogue of Microorganisms (GCM) 10K type strain sequencing project: providing services to taxonomists for standard genome sequencing and annotation.</title>
        <authorList>
            <consortium name="The Broad Institute Genomics Platform"/>
            <consortium name="The Broad Institute Genome Sequencing Center for Infectious Disease"/>
            <person name="Wu L."/>
            <person name="Ma J."/>
        </authorList>
    </citation>
    <scope>NUCLEOTIDE SEQUENCE [LARGE SCALE GENOMIC DNA]</scope>
    <source>
        <strain evidence="3">CGMCC 4.7177</strain>
    </source>
</reference>
<dbReference type="Proteomes" id="UP001597218">
    <property type="component" value="Unassembled WGS sequence"/>
</dbReference>
<dbReference type="SUPFAM" id="SSF109604">
    <property type="entry name" value="HD-domain/PDEase-like"/>
    <property type="match status" value="1"/>
</dbReference>
<dbReference type="PROSITE" id="PS51832">
    <property type="entry name" value="HD_GYP"/>
    <property type="match status" value="1"/>
</dbReference>
<dbReference type="NCBIfam" id="TIGR00277">
    <property type="entry name" value="HDIG"/>
    <property type="match status" value="1"/>
</dbReference>
<comment type="caution">
    <text evidence="2">The sequence shown here is derived from an EMBL/GenBank/DDBJ whole genome shotgun (WGS) entry which is preliminary data.</text>
</comment>
<feature type="domain" description="HD-GYP" evidence="1">
    <location>
        <begin position="119"/>
        <end position="312"/>
    </location>
</feature>
<dbReference type="EMBL" id="JBHUGI010000014">
    <property type="protein sequence ID" value="MFD1927612.1"/>
    <property type="molecule type" value="Genomic_DNA"/>
</dbReference>
<evidence type="ECO:0000313" key="2">
    <source>
        <dbReference type="EMBL" id="MFD1927612.1"/>
    </source>
</evidence>
<keyword evidence="3" id="KW-1185">Reference proteome</keyword>
<organism evidence="2 3">
    <name type="scientific">Sporosarcina siberiensis</name>
    <dbReference type="NCBI Taxonomy" id="1365606"/>
    <lineage>
        <taxon>Bacteria</taxon>
        <taxon>Bacillati</taxon>
        <taxon>Bacillota</taxon>
        <taxon>Bacilli</taxon>
        <taxon>Bacillales</taxon>
        <taxon>Caryophanaceae</taxon>
        <taxon>Sporosarcina</taxon>
    </lineage>
</organism>
<evidence type="ECO:0000313" key="3">
    <source>
        <dbReference type="Proteomes" id="UP001597218"/>
    </source>
</evidence>